<feature type="DNA-binding region" description="H-T-H motif" evidence="4">
    <location>
        <begin position="25"/>
        <end position="44"/>
    </location>
</feature>
<dbReference type="InterPro" id="IPR001647">
    <property type="entry name" value="HTH_TetR"/>
</dbReference>
<dbReference type="PANTHER" id="PTHR30055">
    <property type="entry name" value="HTH-TYPE TRANSCRIPTIONAL REGULATOR RUTR"/>
    <property type="match status" value="1"/>
</dbReference>
<gene>
    <name evidence="6" type="ORF">SAMN06269173_11342</name>
</gene>
<dbReference type="GO" id="GO:0003700">
    <property type="term" value="F:DNA-binding transcription factor activity"/>
    <property type="evidence" value="ECO:0007669"/>
    <property type="project" value="TreeGrafter"/>
</dbReference>
<feature type="domain" description="HTH tetR-type" evidence="5">
    <location>
        <begin position="4"/>
        <end position="62"/>
    </location>
</feature>
<name>A0A239AKH5_9BACT</name>
<evidence type="ECO:0000259" key="5">
    <source>
        <dbReference type="PROSITE" id="PS50977"/>
    </source>
</evidence>
<evidence type="ECO:0000256" key="2">
    <source>
        <dbReference type="ARBA" id="ARBA00023125"/>
    </source>
</evidence>
<proteinExistence type="predicted"/>
<organism evidence="6 7">
    <name type="scientific">Hymenobacter mucosus</name>
    <dbReference type="NCBI Taxonomy" id="1411120"/>
    <lineage>
        <taxon>Bacteria</taxon>
        <taxon>Pseudomonadati</taxon>
        <taxon>Bacteroidota</taxon>
        <taxon>Cytophagia</taxon>
        <taxon>Cytophagales</taxon>
        <taxon>Hymenobacteraceae</taxon>
        <taxon>Hymenobacter</taxon>
    </lineage>
</organism>
<dbReference type="Gene3D" id="1.10.357.10">
    <property type="entry name" value="Tetracycline Repressor, domain 2"/>
    <property type="match status" value="1"/>
</dbReference>
<dbReference type="EMBL" id="FZNS01000013">
    <property type="protein sequence ID" value="SNR95881.1"/>
    <property type="molecule type" value="Genomic_DNA"/>
</dbReference>
<evidence type="ECO:0000256" key="1">
    <source>
        <dbReference type="ARBA" id="ARBA00023015"/>
    </source>
</evidence>
<accession>A0A239AKH5</accession>
<protein>
    <submittedName>
        <fullName evidence="6">Transcriptional regulator, TetR family</fullName>
    </submittedName>
</protein>
<evidence type="ECO:0000256" key="4">
    <source>
        <dbReference type="PROSITE-ProRule" id="PRU00335"/>
    </source>
</evidence>
<dbReference type="InterPro" id="IPR050109">
    <property type="entry name" value="HTH-type_TetR-like_transc_reg"/>
</dbReference>
<sequence>MSASQTQHRIIEAAILVFNEDYSAPLEHVAEQADVTRRTLHRYFTGREELLASCAQEMRRSCQQAMLQALNSSAEPRKQLEYMLYAGVDCGAKYALFNKLHSRPEHHHTPLNADCAAYDSVCSRFRNVITQLQEQGAISLHLTTAWVMALFNGVVVATVNAATAGAVAPNSLKEFAWFSFSKGIGV</sequence>
<evidence type="ECO:0000313" key="7">
    <source>
        <dbReference type="Proteomes" id="UP000198310"/>
    </source>
</evidence>
<evidence type="ECO:0000313" key="6">
    <source>
        <dbReference type="EMBL" id="SNR95881.1"/>
    </source>
</evidence>
<dbReference type="GO" id="GO:0000976">
    <property type="term" value="F:transcription cis-regulatory region binding"/>
    <property type="evidence" value="ECO:0007669"/>
    <property type="project" value="TreeGrafter"/>
</dbReference>
<keyword evidence="2 4" id="KW-0238">DNA-binding</keyword>
<keyword evidence="7" id="KW-1185">Reference proteome</keyword>
<dbReference type="SUPFAM" id="SSF46689">
    <property type="entry name" value="Homeodomain-like"/>
    <property type="match status" value="1"/>
</dbReference>
<dbReference type="InterPro" id="IPR009057">
    <property type="entry name" value="Homeodomain-like_sf"/>
</dbReference>
<dbReference type="PROSITE" id="PS50977">
    <property type="entry name" value="HTH_TETR_2"/>
    <property type="match status" value="1"/>
</dbReference>
<dbReference type="RefSeq" id="WP_089334064.1">
    <property type="nucleotide sequence ID" value="NZ_FZNS01000013.1"/>
</dbReference>
<dbReference type="Proteomes" id="UP000198310">
    <property type="component" value="Unassembled WGS sequence"/>
</dbReference>
<keyword evidence="3" id="KW-0804">Transcription</keyword>
<keyword evidence="1" id="KW-0805">Transcription regulation</keyword>
<reference evidence="7" key="1">
    <citation type="submission" date="2017-06" db="EMBL/GenBank/DDBJ databases">
        <authorList>
            <person name="Varghese N."/>
            <person name="Submissions S."/>
        </authorList>
    </citation>
    <scope>NUCLEOTIDE SEQUENCE [LARGE SCALE GENOMIC DNA]</scope>
    <source>
        <strain evidence="7">DSM 28041</strain>
    </source>
</reference>
<dbReference type="Pfam" id="PF00440">
    <property type="entry name" value="TetR_N"/>
    <property type="match status" value="1"/>
</dbReference>
<evidence type="ECO:0000256" key="3">
    <source>
        <dbReference type="ARBA" id="ARBA00023163"/>
    </source>
</evidence>
<dbReference type="AlphaFoldDB" id="A0A239AKH5"/>
<dbReference type="PANTHER" id="PTHR30055:SF234">
    <property type="entry name" value="HTH-TYPE TRANSCRIPTIONAL REGULATOR BETI"/>
    <property type="match status" value="1"/>
</dbReference>